<comment type="caution">
    <text evidence="4">The sequence shown here is derived from an EMBL/GenBank/DDBJ whole genome shotgun (WGS) entry which is preliminary data.</text>
</comment>
<dbReference type="InterPro" id="IPR001173">
    <property type="entry name" value="Glyco_trans_2-like"/>
</dbReference>
<evidence type="ECO:0000313" key="4">
    <source>
        <dbReference type="EMBL" id="MCV9387178.1"/>
    </source>
</evidence>
<feature type="domain" description="Glycosyltransferase 2-like" evidence="2">
    <location>
        <begin position="11"/>
        <end position="133"/>
    </location>
</feature>
<keyword evidence="1" id="KW-0472">Membrane</keyword>
<keyword evidence="1" id="KW-0812">Transmembrane</keyword>
<organism evidence="4 5">
    <name type="scientific">Reichenbachiella ulvae</name>
    <dbReference type="NCBI Taxonomy" id="2980104"/>
    <lineage>
        <taxon>Bacteria</taxon>
        <taxon>Pseudomonadati</taxon>
        <taxon>Bacteroidota</taxon>
        <taxon>Cytophagia</taxon>
        <taxon>Cytophagales</taxon>
        <taxon>Reichenbachiellaceae</taxon>
        <taxon>Reichenbachiella</taxon>
    </lineage>
</organism>
<keyword evidence="5" id="KW-1185">Reference proteome</keyword>
<dbReference type="SUPFAM" id="SSF53448">
    <property type="entry name" value="Nucleotide-diphospho-sugar transferases"/>
    <property type="match status" value="1"/>
</dbReference>
<evidence type="ECO:0000256" key="1">
    <source>
        <dbReference type="SAM" id="Phobius"/>
    </source>
</evidence>
<dbReference type="InterPro" id="IPR018639">
    <property type="entry name" value="DUF2062"/>
</dbReference>
<keyword evidence="1" id="KW-1133">Transmembrane helix</keyword>
<dbReference type="CDD" id="cd04179">
    <property type="entry name" value="DPM_DPG-synthase_like"/>
    <property type="match status" value="1"/>
</dbReference>
<dbReference type="PANTHER" id="PTHR48090:SF7">
    <property type="entry name" value="RFBJ PROTEIN"/>
    <property type="match status" value="1"/>
</dbReference>
<evidence type="ECO:0000259" key="2">
    <source>
        <dbReference type="Pfam" id="PF00535"/>
    </source>
</evidence>
<accession>A0ABT3CVB8</accession>
<dbReference type="PANTHER" id="PTHR48090">
    <property type="entry name" value="UNDECAPRENYL-PHOSPHATE 4-DEOXY-4-FORMAMIDO-L-ARABINOSE TRANSFERASE-RELATED"/>
    <property type="match status" value="1"/>
</dbReference>
<feature type="transmembrane region" description="Helical" evidence="1">
    <location>
        <begin position="221"/>
        <end position="245"/>
    </location>
</feature>
<sequence>MQPEVDTLTYCVLVPTYNNGPKIRPVLEKLSMYTDNVIVINDGATDDTPEILKEFPEFEILTHEVNQGKGVALRNGFDRAIELGYDYAITIDSDGQHDPDDLPKLLKAIGENPGAVIMGSRNMAQADVPSKSSFGNKFSNFWFWAETGISLPDTQTGYRAYPLEPISKKKWITSKFEFEIEVIVRLAWSNVQFVPVPVSVKYEEDRITHFRMVRDFARISVLNTFLVFLALIFFLPRLMIMRFSVKNSRKKIKEEFKKHKDSPGKMAFSVGLGLFFGIFPVWGFQMLVAFGIASVFKLNRIIVLFFSNISIPPMVPIIIFVSFLCGAPFVADPVRFEDFKHLNMDSIYEQLVQYVIGSVLFSVLAGGLGTLITYLILKPFKKG</sequence>
<evidence type="ECO:0000259" key="3">
    <source>
        <dbReference type="Pfam" id="PF09835"/>
    </source>
</evidence>
<dbReference type="InterPro" id="IPR050256">
    <property type="entry name" value="Glycosyltransferase_2"/>
</dbReference>
<name>A0ABT3CVB8_9BACT</name>
<gene>
    <name evidence="4" type="ORF">N7U62_10920</name>
</gene>
<dbReference type="EMBL" id="JAOYOD010000001">
    <property type="protein sequence ID" value="MCV9387178.1"/>
    <property type="molecule type" value="Genomic_DNA"/>
</dbReference>
<reference evidence="4 5" key="1">
    <citation type="submission" date="2022-10" db="EMBL/GenBank/DDBJ databases">
        <title>Comparative genomics and taxonomic characterization of three novel marine species of genus Reichenbachiella exhibiting antioxidant and polysaccharide degradation activities.</title>
        <authorList>
            <person name="Muhammad N."/>
            <person name="Lee Y.-J."/>
            <person name="Ko J."/>
            <person name="Kim S.-G."/>
        </authorList>
    </citation>
    <scope>NUCLEOTIDE SEQUENCE [LARGE SCALE GENOMIC DNA]</scope>
    <source>
        <strain evidence="4 5">ABR2-5</strain>
    </source>
</reference>
<dbReference type="InterPro" id="IPR029044">
    <property type="entry name" value="Nucleotide-diphossugar_trans"/>
</dbReference>
<feature type="transmembrane region" description="Helical" evidence="1">
    <location>
        <begin position="266"/>
        <end position="282"/>
    </location>
</feature>
<evidence type="ECO:0000313" key="5">
    <source>
        <dbReference type="Proteomes" id="UP001300692"/>
    </source>
</evidence>
<feature type="domain" description="DUF2062" evidence="3">
    <location>
        <begin position="255"/>
        <end position="378"/>
    </location>
</feature>
<protein>
    <submittedName>
        <fullName evidence="4">DUF2062 domain-containing protein</fullName>
    </submittedName>
</protein>
<dbReference type="RefSeq" id="WP_264138005.1">
    <property type="nucleotide sequence ID" value="NZ_JAOYOD010000001.1"/>
</dbReference>
<dbReference type="Proteomes" id="UP001300692">
    <property type="component" value="Unassembled WGS sequence"/>
</dbReference>
<dbReference type="Pfam" id="PF09835">
    <property type="entry name" value="DUF2062"/>
    <property type="match status" value="1"/>
</dbReference>
<dbReference type="Pfam" id="PF00535">
    <property type="entry name" value="Glycos_transf_2"/>
    <property type="match status" value="1"/>
</dbReference>
<feature type="transmembrane region" description="Helical" evidence="1">
    <location>
        <begin position="351"/>
        <end position="377"/>
    </location>
</feature>
<dbReference type="Gene3D" id="3.90.550.10">
    <property type="entry name" value="Spore Coat Polysaccharide Biosynthesis Protein SpsA, Chain A"/>
    <property type="match status" value="1"/>
</dbReference>
<proteinExistence type="predicted"/>